<keyword evidence="2" id="KW-0482">Metalloprotease</keyword>
<feature type="compositionally biased region" description="Low complexity" evidence="1">
    <location>
        <begin position="16"/>
        <end position="41"/>
    </location>
</feature>
<dbReference type="InterPro" id="IPR021973">
    <property type="entry name" value="SprA-related"/>
</dbReference>
<proteinExistence type="predicted"/>
<comment type="caution">
    <text evidence="2">The sequence shown here is derived from an EMBL/GenBank/DDBJ whole genome shotgun (WGS) entry which is preliminary data.</text>
</comment>
<feature type="region of interest" description="Disordered" evidence="1">
    <location>
        <begin position="389"/>
        <end position="460"/>
    </location>
</feature>
<feature type="compositionally biased region" description="Basic and acidic residues" evidence="1">
    <location>
        <begin position="215"/>
        <end position="227"/>
    </location>
</feature>
<keyword evidence="2" id="KW-0378">Hydrolase</keyword>
<feature type="region of interest" description="Disordered" evidence="1">
    <location>
        <begin position="113"/>
        <end position="269"/>
    </location>
</feature>
<protein>
    <submittedName>
        <fullName evidence="2">Metalloprotease CJM1_0395 family protein</fullName>
    </submittedName>
</protein>
<organism evidence="2 3">
    <name type="scientific">Shewanella submarina</name>
    <dbReference type="NCBI Taxonomy" id="2016376"/>
    <lineage>
        <taxon>Bacteria</taxon>
        <taxon>Pseudomonadati</taxon>
        <taxon>Pseudomonadota</taxon>
        <taxon>Gammaproteobacteria</taxon>
        <taxon>Alteromonadales</taxon>
        <taxon>Shewanellaceae</taxon>
        <taxon>Shewanella</taxon>
    </lineage>
</organism>
<feature type="compositionally biased region" description="Polar residues" evidence="1">
    <location>
        <begin position="1"/>
        <end position="15"/>
    </location>
</feature>
<keyword evidence="2" id="KW-0645">Protease</keyword>
<accession>A0ABV7GIA8</accession>
<name>A0ABV7GIA8_9GAMM</name>
<sequence>MPSRTALVQQTETRPSNSSSSQSTQAASSSHSSTELSARSSNPALSYRLGRGAMTVTGLTSGRLRSDNPAPDVSSVATAVRVSSHMDASASAQSLSLPDSDYAQQSVTFNIESVIDSSGGQPGTRLGEPGQASALSGASGSLTEANPGYASGLNVAPQGSGGSDIREGTGTQGANNQDSAEQEAIPAVGEQTQNGDETQAQGRPNDTSEEQSPAVEKEPRGNSRQEAVEQQELEQLRARDREVKSHERAHAAVGGHYASSPSYQFERGSDGKRYAISGEVQIDISPVPGDPQATVVKMQKVYAAAMAPVNPSMADIRVAAEAMEKLNVAKQELAVERQEQLQASQQTLLGADAAIDETPVLEPRQPSIGQSIDEQGNVRQEEAADNAFVIAQPDSQRTNEVGTNQRLSPDSTGTDFAQGTVIAPPRATLQLDDAQPRRIRVNGPESSSISKEGDKQPLNASELQQVKMAIEKRYGIAPKSQRVA</sequence>
<keyword evidence="3" id="KW-1185">Reference proteome</keyword>
<dbReference type="Pfam" id="PF12118">
    <property type="entry name" value="SprA-related"/>
    <property type="match status" value="1"/>
</dbReference>
<evidence type="ECO:0000313" key="2">
    <source>
        <dbReference type="EMBL" id="MFC3139462.1"/>
    </source>
</evidence>
<gene>
    <name evidence="2" type="ORF">ACFOE0_14900</name>
</gene>
<feature type="compositionally biased region" description="Polar residues" evidence="1">
    <location>
        <begin position="190"/>
        <end position="205"/>
    </location>
</feature>
<evidence type="ECO:0000256" key="1">
    <source>
        <dbReference type="SAM" id="MobiDB-lite"/>
    </source>
</evidence>
<dbReference type="Proteomes" id="UP001595621">
    <property type="component" value="Unassembled WGS sequence"/>
</dbReference>
<dbReference type="RefSeq" id="WP_346347870.1">
    <property type="nucleotide sequence ID" value="NZ_JAKILF010000007.1"/>
</dbReference>
<feature type="region of interest" description="Disordered" evidence="1">
    <location>
        <begin position="1"/>
        <end position="50"/>
    </location>
</feature>
<evidence type="ECO:0000313" key="3">
    <source>
        <dbReference type="Proteomes" id="UP001595621"/>
    </source>
</evidence>
<reference evidence="3" key="1">
    <citation type="journal article" date="2019" name="Int. J. Syst. Evol. Microbiol.">
        <title>The Global Catalogue of Microorganisms (GCM) 10K type strain sequencing project: providing services to taxonomists for standard genome sequencing and annotation.</title>
        <authorList>
            <consortium name="The Broad Institute Genomics Platform"/>
            <consortium name="The Broad Institute Genome Sequencing Center for Infectious Disease"/>
            <person name="Wu L."/>
            <person name="Ma J."/>
        </authorList>
    </citation>
    <scope>NUCLEOTIDE SEQUENCE [LARGE SCALE GENOMIC DNA]</scope>
    <source>
        <strain evidence="3">KCTC 52277</strain>
    </source>
</reference>
<feature type="compositionally biased region" description="Polar residues" evidence="1">
    <location>
        <begin position="393"/>
        <end position="417"/>
    </location>
</feature>
<dbReference type="GO" id="GO:0008237">
    <property type="term" value="F:metallopeptidase activity"/>
    <property type="evidence" value="ECO:0007669"/>
    <property type="project" value="UniProtKB-KW"/>
</dbReference>
<dbReference type="EMBL" id="JBHRTD010000017">
    <property type="protein sequence ID" value="MFC3139462.1"/>
    <property type="molecule type" value="Genomic_DNA"/>
</dbReference>
<feature type="compositionally biased region" description="Low complexity" evidence="1">
    <location>
        <begin position="132"/>
        <end position="142"/>
    </location>
</feature>
<feature type="compositionally biased region" description="Basic and acidic residues" evidence="1">
    <location>
        <begin position="234"/>
        <end position="250"/>
    </location>
</feature>